<proteinExistence type="predicted"/>
<keyword evidence="3" id="KW-1185">Reference proteome</keyword>
<organism evidence="2 3">
    <name type="scientific">Symbiodinium necroappetens</name>
    <dbReference type="NCBI Taxonomy" id="1628268"/>
    <lineage>
        <taxon>Eukaryota</taxon>
        <taxon>Sar</taxon>
        <taxon>Alveolata</taxon>
        <taxon>Dinophyceae</taxon>
        <taxon>Suessiales</taxon>
        <taxon>Symbiodiniaceae</taxon>
        <taxon>Symbiodinium</taxon>
    </lineage>
</organism>
<sequence length="1298" mass="143111">EEEVDDHDPFEEEAKEPQREVGVSDSDDRDPGGAVVSMDSEGVDEDYDWSRSRTVVAPKATYLLFAEPLLNDKGPTIASAIQPIVLYLQPLVQWLRQQAMRTSTSTPGVPQGNGGLKQVPKMLTRFGLKVLVKKRRYAASGALIRLEFDERWSEGVYLGLSDQVAGGHLVYVDGIFTHTRSVRDKAKLVDAGEYQLEEEKKNTWQVGSSCEEVVSAPRVAVREGTFVLERYDDDLSSDQEEICGYSHWVGDARDSREVQSPRVAVLGRNPDHEPDEDDSPGDQKKIRDFEVYAQTVLSQGLRNTGLPPKVGDYPLATKVVNSFIREKLGESGSWSTLSMHRNLSVKRHRDSHNARDKESHLIPISNFKDGGLWIQLQADEEINAEEVVVLDGERGRVKSFQSEEGNKRIISFNSRGLEKINSLDEEIVEGLGFQLPQELMSSQAPRICKLLDNEGGETQEPQHMEMELEAVETFMHIRMTEEEWNSTSARYGADHYIAEMAATWRYINPQDGDLNSVIPNDNNQGSGFRSRWDVSELDKDLDFRGGIPRLAGMGVQGQEDLLRFVKGEARMRKAALENLYTANIEKILDAVDEGNPLKVTRTVDPREVLPVVDKWVPAMQAELTALEQMPAIKRYKGAEAKVRRQDPNIVIVPSKLAFTVKPGATPGTYSRKVRGVACGNFSGESAEELGDVSSAGATTDLVRLCLSEVNANPGWIAATDDIKTAFLRAPITEQPNGRRSAMEAPRAMVRAGLAEPGELWLATAAVYGFQRPKWWSEYRNTMARRPRYASPTGGTMKIVACVTDENLHKLVEVYDDGSEHIKGYVLFYVDDTLAVGTPEYVHGFYDWLGATWETSGREEGDMKVNQRGYIDELLRKHQVNTYSKIPFVKEWATDGIPESPNACEGGPAEVWRNPLHDPEVAPRCFLRLRGDGDGETYDQRSIEIAKKILSYYNGTRDAGFVVSRNQPRDLVMYSDAPHSPAGGKSISGTVVLWRGLPVCWRAANQGLTALSSAEAELIALSEGAQLVRSVRTTLQDMGIFPDKCELRVDATAAIAVANSGGSWRTRHLRLRDHWLAELVDSGEYQLLHQPGLDQLADGLTKQLVTFFEGEDVEAATADSTAAAAAAAAADSTAAAAAARSTATTADLTATTEHRTLATVVNGRTRSRCIQVVIGLGLVAGVFGDKDLQEYTGVDSDHELCIAVLIVMITTILVWEWSKKAAGGVKRAVKMKMLKPAAKHGLSKPEGKELLGLLGLETRSVEQEARLAVLINKFQLQNSGGLGESAGIDQARVFRTMKG</sequence>
<name>A0A812SY78_9DINO</name>
<evidence type="ECO:0000313" key="3">
    <source>
        <dbReference type="Proteomes" id="UP000601435"/>
    </source>
</evidence>
<protein>
    <submittedName>
        <fullName evidence="2">RE1 protein</fullName>
    </submittedName>
</protein>
<feature type="region of interest" description="Disordered" evidence="1">
    <location>
        <begin position="263"/>
        <end position="283"/>
    </location>
</feature>
<gene>
    <name evidence="2" type="primary">RE1</name>
    <name evidence="2" type="ORF">SNEC2469_LOCUS14379</name>
</gene>
<evidence type="ECO:0000313" key="2">
    <source>
        <dbReference type="EMBL" id="CAE7504474.1"/>
    </source>
</evidence>
<feature type="region of interest" description="Disordered" evidence="1">
    <location>
        <begin position="1"/>
        <end position="43"/>
    </location>
</feature>
<comment type="caution">
    <text evidence="2">The sequence shown here is derived from an EMBL/GenBank/DDBJ whole genome shotgun (WGS) entry which is preliminary data.</text>
</comment>
<dbReference type="EMBL" id="CAJNJA010023038">
    <property type="protein sequence ID" value="CAE7504474.1"/>
    <property type="molecule type" value="Genomic_DNA"/>
</dbReference>
<feature type="compositionally biased region" description="Acidic residues" evidence="1">
    <location>
        <begin position="1"/>
        <end position="14"/>
    </location>
</feature>
<feature type="non-terminal residue" evidence="2">
    <location>
        <position position="1298"/>
    </location>
</feature>
<accession>A0A812SY78</accession>
<evidence type="ECO:0000256" key="1">
    <source>
        <dbReference type="SAM" id="MobiDB-lite"/>
    </source>
</evidence>
<reference evidence="2" key="1">
    <citation type="submission" date="2021-02" db="EMBL/GenBank/DDBJ databases">
        <authorList>
            <person name="Dougan E. K."/>
            <person name="Rhodes N."/>
            <person name="Thang M."/>
            <person name="Chan C."/>
        </authorList>
    </citation>
    <scope>NUCLEOTIDE SEQUENCE</scope>
</reference>
<dbReference type="OrthoDB" id="421047at2759"/>
<dbReference type="Proteomes" id="UP000601435">
    <property type="component" value="Unassembled WGS sequence"/>
</dbReference>
<dbReference type="CDD" id="cd09272">
    <property type="entry name" value="RNase_HI_RT_Ty1"/>
    <property type="match status" value="1"/>
</dbReference>